<feature type="transmembrane region" description="Helical" evidence="1">
    <location>
        <begin position="133"/>
        <end position="152"/>
    </location>
</feature>
<accession>A0ABU5RTU2</accession>
<comment type="caution">
    <text evidence="2">The sequence shown here is derived from an EMBL/GenBank/DDBJ whole genome shotgun (WGS) entry which is preliminary data.</text>
</comment>
<keyword evidence="1" id="KW-0472">Membrane</keyword>
<protein>
    <submittedName>
        <fullName evidence="2">HupE/UreJ family protein</fullName>
    </submittedName>
</protein>
<feature type="transmembrane region" description="Helical" evidence="1">
    <location>
        <begin position="158"/>
        <end position="179"/>
    </location>
</feature>
<dbReference type="EMBL" id="JAYGHX010000004">
    <property type="protein sequence ID" value="MEA5391210.1"/>
    <property type="molecule type" value="Genomic_DNA"/>
</dbReference>
<dbReference type="Pfam" id="PF04955">
    <property type="entry name" value="HupE_UreJ"/>
    <property type="match status" value="1"/>
</dbReference>
<gene>
    <name evidence="2" type="ORF">VB738_08035</name>
</gene>
<feature type="transmembrane region" description="Helical" evidence="1">
    <location>
        <begin position="86"/>
        <end position="103"/>
    </location>
</feature>
<reference evidence="2 3" key="1">
    <citation type="submission" date="2023-12" db="EMBL/GenBank/DDBJ databases">
        <title>Baltic Sea Cyanobacteria.</title>
        <authorList>
            <person name="Delbaje E."/>
            <person name="Fewer D.P."/>
            <person name="Shishido T.K."/>
        </authorList>
    </citation>
    <scope>NUCLEOTIDE SEQUENCE [LARGE SCALE GENOMIC DNA]</scope>
    <source>
        <strain evidence="2 3">UHCC 0139</strain>
    </source>
</reference>
<keyword evidence="1" id="KW-0812">Transmembrane</keyword>
<dbReference type="InterPro" id="IPR007038">
    <property type="entry name" value="HupE_UreJ"/>
</dbReference>
<keyword evidence="1" id="KW-1133">Transmembrane helix</keyword>
<feature type="transmembrane region" description="Helical" evidence="1">
    <location>
        <begin position="191"/>
        <end position="210"/>
    </location>
</feature>
<sequence length="212" mass="21891">MKQASLAPRPVARPFAPRAIALVALCALPLLLAAPASAHHLMDLTGMKPGVVSGLLSGLAHPILGPDHLLFLLAIGLVGIVQPFRWVLALLGCGLVGNALGLALPGFPWIEPLVALSVTLTGLVLARRLPPAVLVPAFLLHGYALSGAVLGWEPTPIGFYLVGLLVSQSLLLLVALTAVRGWRRRASSGAVNITAGLLMGIGLAFTWSALVA</sequence>
<feature type="transmembrane region" description="Helical" evidence="1">
    <location>
        <begin position="62"/>
        <end position="81"/>
    </location>
</feature>
<name>A0ABU5RTU2_9CYAN</name>
<keyword evidence="3" id="KW-1185">Reference proteome</keyword>
<organism evidence="2 3">
    <name type="scientific">Cyanobium gracile UHCC 0139</name>
    <dbReference type="NCBI Taxonomy" id="3110308"/>
    <lineage>
        <taxon>Bacteria</taxon>
        <taxon>Bacillati</taxon>
        <taxon>Cyanobacteriota</taxon>
        <taxon>Cyanophyceae</taxon>
        <taxon>Synechococcales</taxon>
        <taxon>Prochlorococcaceae</taxon>
        <taxon>Cyanobium</taxon>
    </lineage>
</organism>
<evidence type="ECO:0000313" key="2">
    <source>
        <dbReference type="EMBL" id="MEA5391210.1"/>
    </source>
</evidence>
<evidence type="ECO:0000256" key="1">
    <source>
        <dbReference type="SAM" id="Phobius"/>
    </source>
</evidence>
<evidence type="ECO:0000313" key="3">
    <source>
        <dbReference type="Proteomes" id="UP001304461"/>
    </source>
</evidence>
<dbReference type="RefSeq" id="WP_323305255.1">
    <property type="nucleotide sequence ID" value="NZ_JAYGHX010000004.1"/>
</dbReference>
<proteinExistence type="predicted"/>
<dbReference type="Proteomes" id="UP001304461">
    <property type="component" value="Unassembled WGS sequence"/>
</dbReference>